<feature type="compositionally biased region" description="Low complexity" evidence="6">
    <location>
        <begin position="400"/>
        <end position="463"/>
    </location>
</feature>
<dbReference type="Gene3D" id="1.10.287.470">
    <property type="entry name" value="Helix hairpin bin"/>
    <property type="match status" value="1"/>
</dbReference>
<accession>A0ABV2QFA0</accession>
<dbReference type="Pfam" id="PF25989">
    <property type="entry name" value="YknX_C"/>
    <property type="match status" value="1"/>
</dbReference>
<dbReference type="Gene3D" id="2.40.420.20">
    <property type="match status" value="1"/>
</dbReference>
<keyword evidence="4" id="KW-0997">Cell inner membrane</keyword>
<evidence type="ECO:0000256" key="5">
    <source>
        <dbReference type="ARBA" id="ARBA00023136"/>
    </source>
</evidence>
<evidence type="ECO:0000256" key="6">
    <source>
        <dbReference type="SAM" id="MobiDB-lite"/>
    </source>
</evidence>
<dbReference type="PANTHER" id="PTHR30469">
    <property type="entry name" value="MULTIDRUG RESISTANCE PROTEIN MDTA"/>
    <property type="match status" value="1"/>
</dbReference>
<dbReference type="Proteomes" id="UP001549320">
    <property type="component" value="Unassembled WGS sequence"/>
</dbReference>
<evidence type="ECO:0000313" key="12">
    <source>
        <dbReference type="EMBL" id="MET4579713.1"/>
    </source>
</evidence>
<dbReference type="SUPFAM" id="SSF111369">
    <property type="entry name" value="HlyD-like secretion proteins"/>
    <property type="match status" value="1"/>
</dbReference>
<evidence type="ECO:0000256" key="1">
    <source>
        <dbReference type="ARBA" id="ARBA00004236"/>
    </source>
</evidence>
<evidence type="ECO:0000313" key="13">
    <source>
        <dbReference type="Proteomes" id="UP001549320"/>
    </source>
</evidence>
<evidence type="ECO:0000259" key="9">
    <source>
        <dbReference type="Pfam" id="PF25917"/>
    </source>
</evidence>
<keyword evidence="7" id="KW-1133">Transmembrane helix</keyword>
<dbReference type="Gene3D" id="2.40.50.100">
    <property type="match status" value="1"/>
</dbReference>
<comment type="similarity">
    <text evidence="2">Belongs to the membrane fusion protein (MFP) (TC 8.A.1) family.</text>
</comment>
<dbReference type="InterPro" id="IPR058624">
    <property type="entry name" value="MdtA-like_HH"/>
</dbReference>
<keyword evidence="7" id="KW-0812">Transmembrane</keyword>
<evidence type="ECO:0000259" key="8">
    <source>
        <dbReference type="Pfam" id="PF25876"/>
    </source>
</evidence>
<evidence type="ECO:0000256" key="3">
    <source>
        <dbReference type="ARBA" id="ARBA00022475"/>
    </source>
</evidence>
<keyword evidence="3" id="KW-1003">Cell membrane</keyword>
<protein>
    <submittedName>
        <fullName evidence="12">Multidrug efflux system membrane fusion protein</fullName>
    </submittedName>
</protein>
<dbReference type="Gene3D" id="2.40.30.170">
    <property type="match status" value="1"/>
</dbReference>
<feature type="domain" description="YknX-like C-terminal permuted SH3-like" evidence="11">
    <location>
        <begin position="332"/>
        <end position="398"/>
    </location>
</feature>
<evidence type="ECO:0000256" key="4">
    <source>
        <dbReference type="ARBA" id="ARBA00022519"/>
    </source>
</evidence>
<dbReference type="Pfam" id="PF25876">
    <property type="entry name" value="HH_MFP_RND"/>
    <property type="match status" value="1"/>
</dbReference>
<organism evidence="12 13">
    <name type="scientific">Ottowia thiooxydans</name>
    <dbReference type="NCBI Taxonomy" id="219182"/>
    <lineage>
        <taxon>Bacteria</taxon>
        <taxon>Pseudomonadati</taxon>
        <taxon>Pseudomonadota</taxon>
        <taxon>Betaproteobacteria</taxon>
        <taxon>Burkholderiales</taxon>
        <taxon>Comamonadaceae</taxon>
        <taxon>Ottowia</taxon>
    </lineage>
</organism>
<dbReference type="InterPro" id="IPR006143">
    <property type="entry name" value="RND_pump_MFP"/>
</dbReference>
<evidence type="ECO:0000256" key="7">
    <source>
        <dbReference type="SAM" id="Phobius"/>
    </source>
</evidence>
<dbReference type="Pfam" id="PF25917">
    <property type="entry name" value="BSH_RND"/>
    <property type="match status" value="1"/>
</dbReference>
<dbReference type="PANTHER" id="PTHR30469:SF12">
    <property type="entry name" value="MULTIDRUG RESISTANCE PROTEIN MDTA"/>
    <property type="match status" value="1"/>
</dbReference>
<evidence type="ECO:0000259" key="11">
    <source>
        <dbReference type="Pfam" id="PF25989"/>
    </source>
</evidence>
<name>A0ABV2QFA0_9BURK</name>
<feature type="compositionally biased region" description="Basic and acidic residues" evidence="6">
    <location>
        <begin position="477"/>
        <end position="500"/>
    </location>
</feature>
<reference evidence="12 13" key="1">
    <citation type="submission" date="2024-06" db="EMBL/GenBank/DDBJ databases">
        <title>Sorghum-associated microbial communities from plants grown in Nebraska, USA.</title>
        <authorList>
            <person name="Schachtman D."/>
        </authorList>
    </citation>
    <scope>NUCLEOTIDE SEQUENCE [LARGE SCALE GENOMIC DNA]</scope>
    <source>
        <strain evidence="12 13">2709</strain>
    </source>
</reference>
<keyword evidence="5 7" id="KW-0472">Membrane</keyword>
<comment type="subcellular location">
    <subcellularLocation>
        <location evidence="1">Cell membrane</location>
    </subcellularLocation>
</comment>
<evidence type="ECO:0000256" key="2">
    <source>
        <dbReference type="ARBA" id="ARBA00009477"/>
    </source>
</evidence>
<feature type="domain" description="Multidrug resistance protein MdtA-like beta-barrel" evidence="10">
    <location>
        <begin position="244"/>
        <end position="326"/>
    </location>
</feature>
<proteinExistence type="inferred from homology"/>
<evidence type="ECO:0000259" key="10">
    <source>
        <dbReference type="Pfam" id="PF25944"/>
    </source>
</evidence>
<dbReference type="InterPro" id="IPR058637">
    <property type="entry name" value="YknX-like_C"/>
</dbReference>
<dbReference type="Pfam" id="PF25944">
    <property type="entry name" value="Beta-barrel_RND"/>
    <property type="match status" value="1"/>
</dbReference>
<dbReference type="EMBL" id="JBEPSH010000011">
    <property type="protein sequence ID" value="MET4579713.1"/>
    <property type="molecule type" value="Genomic_DNA"/>
</dbReference>
<sequence>MQATPPDTSAAATAVQAQPRRRWLSWVVGLLLMALLVGSAWWLVQRSKAPAPAPGRVSGGPPPGAGAGRLAVTVGSASAHRGELPIYIEALGTVTPVVTVALKPQVSGVLTEVRFTEGQGVKKGDILAVIDPRPFEQSLAQTQGQRARDEAQLAAARVTLQRYQTLWAQDSIARQEVDTQAALVKQLEGTVQSDRAAEDAAKLNVSYARIASPITGRVGLRAVDPGNMMQAGSTTIATLTQMAPIDVQFAVPQDRVPDVLAAQRTGQLPVVALDRTRSRVIERGSFSTLDNVVDTTTGTVRAKARFANADSELFPSQFVNIQLRLGVASGVLVPVTAVRTGPKGDYVYVIDSERVAHMQSVKRGLATTDQIQIVSGLNGGELVVTEGGDAVKDGARVQLAGDRPAGAAPGAGATNRRARGASAPGPSASQASAAASRPAAGAIEARSAATPASAASSPEWASRLSPETRQKLMAMSPDERRAYLEQMRERRAQGQGPRRE</sequence>
<dbReference type="NCBIfam" id="TIGR01730">
    <property type="entry name" value="RND_mfp"/>
    <property type="match status" value="1"/>
</dbReference>
<feature type="transmembrane region" description="Helical" evidence="7">
    <location>
        <begin position="23"/>
        <end position="44"/>
    </location>
</feature>
<feature type="domain" description="Multidrug resistance protein MdtA-like alpha-helical hairpin" evidence="8">
    <location>
        <begin position="139"/>
        <end position="208"/>
    </location>
</feature>
<dbReference type="RefSeq" id="WP_354448071.1">
    <property type="nucleotide sequence ID" value="NZ_JBEPSH010000011.1"/>
</dbReference>
<feature type="region of interest" description="Disordered" evidence="6">
    <location>
        <begin position="400"/>
        <end position="500"/>
    </location>
</feature>
<feature type="domain" description="Multidrug resistance protein MdtA-like barrel-sandwich hybrid" evidence="9">
    <location>
        <begin position="99"/>
        <end position="240"/>
    </location>
</feature>
<keyword evidence="13" id="KW-1185">Reference proteome</keyword>
<dbReference type="InterPro" id="IPR058626">
    <property type="entry name" value="MdtA-like_b-barrel"/>
</dbReference>
<gene>
    <name evidence="12" type="ORF">ABIE13_004850</name>
</gene>
<comment type="caution">
    <text evidence="12">The sequence shown here is derived from an EMBL/GenBank/DDBJ whole genome shotgun (WGS) entry which is preliminary data.</text>
</comment>
<dbReference type="InterPro" id="IPR058625">
    <property type="entry name" value="MdtA-like_BSH"/>
</dbReference>